<dbReference type="Proteomes" id="UP001224083">
    <property type="component" value="Unassembled WGS sequence"/>
</dbReference>
<dbReference type="EMBL" id="JAQAHH010000005">
    <property type="protein sequence ID" value="MDP9500173.1"/>
    <property type="molecule type" value="Genomic_DNA"/>
</dbReference>
<evidence type="ECO:0000313" key="1">
    <source>
        <dbReference type="EMBL" id="MDP9500173.1"/>
    </source>
</evidence>
<dbReference type="PROSITE" id="PS51257">
    <property type="entry name" value="PROKAR_LIPOPROTEIN"/>
    <property type="match status" value="1"/>
</dbReference>
<proteinExistence type="predicted"/>
<evidence type="ECO:0000313" key="2">
    <source>
        <dbReference type="Proteomes" id="UP001224083"/>
    </source>
</evidence>
<sequence length="349" mass="39023">MQYFDTKKSIPVLCSLLIAACSGGGGGNNNVPHPPVEKRTVVAPQANTKSEPTKPAATTSPVVPVKESALFHSPNTAPKQNQIPSPQTTFDSPSPLDNIPIVKPATTSVQSLASHKERTSTLPVWTGTVQKKYSEGSWNHDPEKVPVFLIIPNENHRYTDDKLFQLTAKDIDLTKNNTSQEGNFQFSLADSSVYSGYYLDSQDNIQVNNNFVIAFDKNKEYTKKDITANFYNENGFNYAVLVGKTDYLRQVGDVRLFYQNGRVSGEIVDKRNNEVLFRFKDTLEKDPNMIQIVPDRDNPHGLVSHGPDNMFMKMHFINGKDGEPYKYVVGSGKAERYYGTLFATKKDKE</sequence>
<gene>
    <name evidence="1" type="ORF">O7M46_04305</name>
</gene>
<keyword evidence="2" id="KW-1185">Reference proteome</keyword>
<accession>A0ABT9KDN9</accession>
<comment type="caution">
    <text evidence="1">The sequence shown here is derived from an EMBL/GenBank/DDBJ whole genome shotgun (WGS) entry which is preliminary data.</text>
</comment>
<protein>
    <submittedName>
        <fullName evidence="1">Uncharacterized protein</fullName>
    </submittedName>
</protein>
<name>A0ABT9KDN9_9PAST</name>
<organism evidence="1 2">
    <name type="scientific">Bisgaard Taxon 45</name>
    <dbReference type="NCBI Taxonomy" id="304289"/>
    <lineage>
        <taxon>Bacteria</taxon>
        <taxon>Pseudomonadati</taxon>
        <taxon>Pseudomonadota</taxon>
        <taxon>Gammaproteobacteria</taxon>
        <taxon>Pasteurellales</taxon>
        <taxon>Pasteurellaceae</taxon>
    </lineage>
</organism>
<reference evidence="1 2" key="1">
    <citation type="submission" date="2022-12" db="EMBL/GenBank/DDBJ databases">
        <title>Genome sequence of Pasteurellaceae Bisgaard Taxon 45.</title>
        <authorList>
            <person name="Foggin C."/>
            <person name="Rosen L.E."/>
            <person name="Henton M."/>
            <person name="Buys A."/>
            <person name="Floyd T."/>
            <person name="Turner A.D."/>
            <person name="Tarbin J."/>
            <person name="Lloyd A.S."/>
            <person name="Chaitezvi C."/>
            <person name="Ellis R.J."/>
            <person name="Roberts H.C."/>
            <person name="Dastjerdi A."/>
            <person name="Nunez A."/>
            <person name="Van Vliet A.H."/>
            <person name="Steinbach F."/>
        </authorList>
    </citation>
    <scope>NUCLEOTIDE SEQUENCE [LARGE SCALE GENOMIC DNA]</scope>
    <source>
        <strain evidence="1 2">VF20HR</strain>
    </source>
</reference>